<feature type="repeat" description="PPR" evidence="2">
    <location>
        <begin position="439"/>
        <end position="473"/>
    </location>
</feature>
<dbReference type="AlphaFoldDB" id="A0ABD1LE13"/>
<dbReference type="Pfam" id="PF01535">
    <property type="entry name" value="PPR"/>
    <property type="match status" value="2"/>
</dbReference>
<dbReference type="PANTHER" id="PTHR47003:SF2">
    <property type="entry name" value="OS01G0970900 PROTEIN"/>
    <property type="match status" value="1"/>
</dbReference>
<feature type="repeat" description="PPR" evidence="2">
    <location>
        <begin position="262"/>
        <end position="296"/>
    </location>
</feature>
<dbReference type="NCBIfam" id="TIGR00756">
    <property type="entry name" value="PPR"/>
    <property type="match status" value="3"/>
</dbReference>
<comment type="caution">
    <text evidence="3">The sequence shown here is derived from an EMBL/GenBank/DDBJ whole genome shotgun (WGS) entry which is preliminary data.</text>
</comment>
<evidence type="ECO:0008006" key="5">
    <source>
        <dbReference type="Google" id="ProtNLM"/>
    </source>
</evidence>
<keyword evidence="1" id="KW-0677">Repeat</keyword>
<dbReference type="InterPro" id="IPR044578">
    <property type="entry name" value="BIR6-like"/>
</dbReference>
<dbReference type="Gene3D" id="1.25.40.10">
    <property type="entry name" value="Tetratricopeptide repeat domain"/>
    <property type="match status" value="2"/>
</dbReference>
<accession>A0ABD1LE13</accession>
<protein>
    <recommendedName>
        <fullName evidence="5">Pentatricopeptide repeat-containing protein</fullName>
    </recommendedName>
</protein>
<evidence type="ECO:0000256" key="2">
    <source>
        <dbReference type="PROSITE-ProRule" id="PRU00708"/>
    </source>
</evidence>
<evidence type="ECO:0000313" key="4">
    <source>
        <dbReference type="Proteomes" id="UP001603857"/>
    </source>
</evidence>
<proteinExistence type="predicted"/>
<dbReference type="Pfam" id="PF13041">
    <property type="entry name" value="PPR_2"/>
    <property type="match status" value="1"/>
</dbReference>
<dbReference type="PROSITE" id="PS51375">
    <property type="entry name" value="PPR"/>
    <property type="match status" value="4"/>
</dbReference>
<dbReference type="EMBL" id="JBGMDY010000009">
    <property type="protein sequence ID" value="KAL2321764.1"/>
    <property type="molecule type" value="Genomic_DNA"/>
</dbReference>
<dbReference type="Proteomes" id="UP001603857">
    <property type="component" value="Unassembled WGS sequence"/>
</dbReference>
<dbReference type="PANTHER" id="PTHR47003">
    <property type="entry name" value="OS01G0970900 PROTEIN"/>
    <property type="match status" value="1"/>
</dbReference>
<feature type="repeat" description="PPR" evidence="2">
    <location>
        <begin position="297"/>
        <end position="331"/>
    </location>
</feature>
<organism evidence="3 4">
    <name type="scientific">Flemingia macrophylla</name>
    <dbReference type="NCBI Taxonomy" id="520843"/>
    <lineage>
        <taxon>Eukaryota</taxon>
        <taxon>Viridiplantae</taxon>
        <taxon>Streptophyta</taxon>
        <taxon>Embryophyta</taxon>
        <taxon>Tracheophyta</taxon>
        <taxon>Spermatophyta</taxon>
        <taxon>Magnoliopsida</taxon>
        <taxon>eudicotyledons</taxon>
        <taxon>Gunneridae</taxon>
        <taxon>Pentapetalae</taxon>
        <taxon>rosids</taxon>
        <taxon>fabids</taxon>
        <taxon>Fabales</taxon>
        <taxon>Fabaceae</taxon>
        <taxon>Papilionoideae</taxon>
        <taxon>50 kb inversion clade</taxon>
        <taxon>NPAAA clade</taxon>
        <taxon>indigoferoid/millettioid clade</taxon>
        <taxon>Phaseoleae</taxon>
        <taxon>Flemingia</taxon>
    </lineage>
</organism>
<name>A0ABD1LE13_9FABA</name>
<gene>
    <name evidence="3" type="ORF">Fmac_026143</name>
</gene>
<reference evidence="3 4" key="1">
    <citation type="submission" date="2024-08" db="EMBL/GenBank/DDBJ databases">
        <title>Insights into the chromosomal genome structure of Flemingia macrophylla.</title>
        <authorList>
            <person name="Ding Y."/>
            <person name="Zhao Y."/>
            <person name="Bi W."/>
            <person name="Wu M."/>
            <person name="Zhao G."/>
            <person name="Gong Y."/>
            <person name="Li W."/>
            <person name="Zhang P."/>
        </authorList>
    </citation>
    <scope>NUCLEOTIDE SEQUENCE [LARGE SCALE GENOMIC DNA]</scope>
    <source>
        <strain evidence="3">DYQJB</strain>
        <tissue evidence="3">Leaf</tissue>
    </source>
</reference>
<keyword evidence="4" id="KW-1185">Reference proteome</keyword>
<sequence length="633" mass="73263">MNRPKAIVANLRFLESLLASRVIATRSLQLTRGQVTRFTLYTPSPLLGRFPYIDQKLNFSSKPNPIVELVLTRDWSKGLEQDLERCFPSLTHETVVYVLKRLEGNPANAWCFFNWVSAKRWFRASSSLYSLVLRILATEETIRQFWITLWSMERKGFYFDEEMYFPILAGFRRKKMDQDRVSLTRFYNRSIQENAKQRVVTKLVDIISGSEWGDEVIGELAKLKIHLSDILVTRILKELRNNPLKAYKFFHWVGKQSSYEHNTVTYNAVARVLARSESIEEFWSVIEKMKSVGHQLDIDTYIKISRMLQRNGLMEDAVKLYELMMDSSYKPLVQDCSLLLKRISASDRPNLDLVFRVSKKFESTGHTLPKAIYDGIHRCLTGAGKFDHAEHIVLTMRNAGHEPDNITYSQVVFGLCKMRRFDEAYKVLEEMESCGCIPDIKTWTILIQGHCDGNEVDKALLCFSKMIVKGCDPDANLLDVLIDSFLGQKRIDDACKLLVEVLSQCNTSPWQGTYKKMIENLLGIDKFEEALDLMCLMRKHKYVPFTEPFVQYISKFGSVEDALKFLKAWSMESPRSHSIYVHVFKSLLGEGRLSEAKDLLSKIRRRISKRKKIRELFDTVKNCTVQSLSCISQ</sequence>
<evidence type="ECO:0000313" key="3">
    <source>
        <dbReference type="EMBL" id="KAL2321764.1"/>
    </source>
</evidence>
<evidence type="ECO:0000256" key="1">
    <source>
        <dbReference type="ARBA" id="ARBA00022737"/>
    </source>
</evidence>
<feature type="repeat" description="PPR" evidence="2">
    <location>
        <begin position="404"/>
        <end position="438"/>
    </location>
</feature>
<dbReference type="InterPro" id="IPR002885">
    <property type="entry name" value="PPR_rpt"/>
</dbReference>
<dbReference type="InterPro" id="IPR011990">
    <property type="entry name" value="TPR-like_helical_dom_sf"/>
</dbReference>